<dbReference type="InterPro" id="IPR033900">
    <property type="entry name" value="Gram_neg_porin_domain"/>
</dbReference>
<dbReference type="GO" id="GO:0009279">
    <property type="term" value="C:cell outer membrane"/>
    <property type="evidence" value="ECO:0007669"/>
    <property type="project" value="UniProtKB-SubCell"/>
</dbReference>
<dbReference type="GO" id="GO:0006811">
    <property type="term" value="P:monoatomic ion transport"/>
    <property type="evidence" value="ECO:0007669"/>
    <property type="project" value="UniProtKB-KW"/>
</dbReference>
<feature type="chain" id="PRO_5008502107" evidence="11">
    <location>
        <begin position="19"/>
        <end position="389"/>
    </location>
</feature>
<name>A0A158JJL5_9BURK</name>
<evidence type="ECO:0000256" key="10">
    <source>
        <dbReference type="ARBA" id="ARBA00023237"/>
    </source>
</evidence>
<dbReference type="CDD" id="cd00342">
    <property type="entry name" value="gram_neg_porins"/>
    <property type="match status" value="1"/>
</dbReference>
<keyword evidence="7" id="KW-0406">Ion transport</keyword>
<keyword evidence="5" id="KW-0812">Transmembrane</keyword>
<comment type="subunit">
    <text evidence="2">Homotrimer.</text>
</comment>
<keyword evidence="8" id="KW-0626">Porin</keyword>
<dbReference type="SUPFAM" id="SSF56935">
    <property type="entry name" value="Porins"/>
    <property type="match status" value="1"/>
</dbReference>
<evidence type="ECO:0000256" key="7">
    <source>
        <dbReference type="ARBA" id="ARBA00023065"/>
    </source>
</evidence>
<evidence type="ECO:0000256" key="11">
    <source>
        <dbReference type="SAM" id="SignalP"/>
    </source>
</evidence>
<keyword evidence="10" id="KW-0998">Cell outer membrane</keyword>
<dbReference type="Gene3D" id="2.40.160.10">
    <property type="entry name" value="Porin"/>
    <property type="match status" value="1"/>
</dbReference>
<proteinExistence type="predicted"/>
<dbReference type="PANTHER" id="PTHR34501">
    <property type="entry name" value="PROTEIN YDDL-RELATED"/>
    <property type="match status" value="1"/>
</dbReference>
<keyword evidence="4" id="KW-1134">Transmembrane beta strand</keyword>
<dbReference type="PANTHER" id="PTHR34501:SF9">
    <property type="entry name" value="MAJOR OUTER MEMBRANE PROTEIN P.IA"/>
    <property type="match status" value="1"/>
</dbReference>
<keyword evidence="9" id="KW-0472">Membrane</keyword>
<keyword evidence="3" id="KW-0813">Transport</keyword>
<dbReference type="RefSeq" id="WP_062092169.1">
    <property type="nucleotide sequence ID" value="NZ_FCOK02000093.1"/>
</dbReference>
<evidence type="ECO:0000259" key="12">
    <source>
        <dbReference type="Pfam" id="PF13609"/>
    </source>
</evidence>
<dbReference type="InterPro" id="IPR002299">
    <property type="entry name" value="Porin_Neis"/>
</dbReference>
<evidence type="ECO:0000313" key="13">
    <source>
        <dbReference type="EMBL" id="SAL68653.1"/>
    </source>
</evidence>
<evidence type="ECO:0000256" key="9">
    <source>
        <dbReference type="ARBA" id="ARBA00023136"/>
    </source>
</evidence>
<reference evidence="13 14" key="1">
    <citation type="submission" date="2016-01" db="EMBL/GenBank/DDBJ databases">
        <authorList>
            <person name="Oliw E.H."/>
        </authorList>
    </citation>
    <scope>NUCLEOTIDE SEQUENCE [LARGE SCALE GENOMIC DNA]</scope>
    <source>
        <strain evidence="13">LMG 27134</strain>
    </source>
</reference>
<keyword evidence="6 11" id="KW-0732">Signal</keyword>
<feature type="domain" description="Porin" evidence="12">
    <location>
        <begin position="9"/>
        <end position="352"/>
    </location>
</feature>
<evidence type="ECO:0000256" key="6">
    <source>
        <dbReference type="ARBA" id="ARBA00022729"/>
    </source>
</evidence>
<evidence type="ECO:0000256" key="1">
    <source>
        <dbReference type="ARBA" id="ARBA00004571"/>
    </source>
</evidence>
<evidence type="ECO:0000313" key="14">
    <source>
        <dbReference type="Proteomes" id="UP000054683"/>
    </source>
</evidence>
<organism evidence="13 14">
    <name type="scientific">Caballeronia udeis</name>
    <dbReference type="NCBI Taxonomy" id="1232866"/>
    <lineage>
        <taxon>Bacteria</taxon>
        <taxon>Pseudomonadati</taxon>
        <taxon>Pseudomonadota</taxon>
        <taxon>Betaproteobacteria</taxon>
        <taxon>Burkholderiales</taxon>
        <taxon>Burkholderiaceae</taxon>
        <taxon>Caballeronia</taxon>
    </lineage>
</organism>
<protein>
    <submittedName>
        <fullName evidence="13">Outer membrane protein (Porin)</fullName>
    </submittedName>
</protein>
<feature type="signal peptide" evidence="11">
    <location>
        <begin position="1"/>
        <end position="18"/>
    </location>
</feature>
<gene>
    <name evidence="13" type="ORF">AWB69_08068</name>
</gene>
<dbReference type="InterPro" id="IPR023614">
    <property type="entry name" value="Porin_dom_sf"/>
</dbReference>
<dbReference type="OrthoDB" id="8982743at2"/>
<dbReference type="PRINTS" id="PR00184">
    <property type="entry name" value="NEISSPPORIN"/>
</dbReference>
<sequence>MKKTVVLFALAATLPALAHAQGSVTLYGIADVGINWTSNAGGSHLISMTDGVSRANRLGFKGAEDLGDGLKAVFVLENGFTLVNGTLGQGGRMFGRQAFVGLSSDKYGSVTLGRQYDSVVDMMQQYSAFAVIPGGYLLFRPADIDNFGDSHRVNNAIKYTNTLGPVSVTGLYSLGGVAGQFSQNQIWSLGASYSGAGLGLAASYLNVRNPNTSFFSDTSSSALTGNVPSPVYSGYASAHTYEVIGLAAQYVLGSLTVGTTYSNVRFDDLGNLSSGPNALHYSGTAVFNSIDIHMGYRFTPSLSVGVAYNYTHNGGASTASASRGATYNELMGGADYLLSKRTDVYVMGVWQRASGTDSSGKPAVADIGLGAVSGSNTQSLVRIGLTHKF</sequence>
<dbReference type="InterPro" id="IPR050298">
    <property type="entry name" value="Gram-neg_bact_OMP"/>
</dbReference>
<dbReference type="EMBL" id="FCOK02000093">
    <property type="protein sequence ID" value="SAL68653.1"/>
    <property type="molecule type" value="Genomic_DNA"/>
</dbReference>
<evidence type="ECO:0000256" key="2">
    <source>
        <dbReference type="ARBA" id="ARBA00011233"/>
    </source>
</evidence>
<evidence type="ECO:0000256" key="5">
    <source>
        <dbReference type="ARBA" id="ARBA00022692"/>
    </source>
</evidence>
<accession>A0A158JJL5</accession>
<evidence type="ECO:0000256" key="3">
    <source>
        <dbReference type="ARBA" id="ARBA00022448"/>
    </source>
</evidence>
<dbReference type="GO" id="GO:0015288">
    <property type="term" value="F:porin activity"/>
    <property type="evidence" value="ECO:0007669"/>
    <property type="project" value="UniProtKB-KW"/>
</dbReference>
<dbReference type="AlphaFoldDB" id="A0A158JJL5"/>
<evidence type="ECO:0000256" key="8">
    <source>
        <dbReference type="ARBA" id="ARBA00023114"/>
    </source>
</evidence>
<evidence type="ECO:0000256" key="4">
    <source>
        <dbReference type="ARBA" id="ARBA00022452"/>
    </source>
</evidence>
<dbReference type="Pfam" id="PF13609">
    <property type="entry name" value="Porin_4"/>
    <property type="match status" value="1"/>
</dbReference>
<dbReference type="Proteomes" id="UP000054683">
    <property type="component" value="Unassembled WGS sequence"/>
</dbReference>
<comment type="subcellular location">
    <subcellularLocation>
        <location evidence="1">Cell outer membrane</location>
        <topology evidence="1">Multi-pass membrane protein</topology>
    </subcellularLocation>
</comment>
<dbReference type="GO" id="GO:0046930">
    <property type="term" value="C:pore complex"/>
    <property type="evidence" value="ECO:0007669"/>
    <property type="project" value="UniProtKB-KW"/>
</dbReference>